<dbReference type="AlphaFoldDB" id="A0A674G6V7"/>
<name>A0A674G6V7_TAEGU</name>
<keyword evidence="9" id="KW-0732">Signal</keyword>
<dbReference type="PROSITE" id="PS00261">
    <property type="entry name" value="GLYCO_HORMONE_BETA_1"/>
    <property type="match status" value="1"/>
</dbReference>
<evidence type="ECO:0000256" key="6">
    <source>
        <dbReference type="ARBA" id="ARBA00023180"/>
    </source>
</evidence>
<evidence type="ECO:0000313" key="11">
    <source>
        <dbReference type="Ensembl" id="ENSTGUP00000018365.1"/>
    </source>
</evidence>
<reference evidence="11" key="1">
    <citation type="submission" date="2025-08" db="UniProtKB">
        <authorList>
            <consortium name="Ensembl"/>
        </authorList>
    </citation>
    <scope>IDENTIFICATION</scope>
</reference>
<comment type="similarity">
    <text evidence="2 8">Belongs to the glycoprotein hormones subunit beta family.</text>
</comment>
<dbReference type="InParanoid" id="A0A674G6V7"/>
<feature type="signal peptide" evidence="9">
    <location>
        <begin position="1"/>
        <end position="20"/>
    </location>
</feature>
<dbReference type="SUPFAM" id="SSF57501">
    <property type="entry name" value="Cystine-knot cytokines"/>
    <property type="match status" value="1"/>
</dbReference>
<evidence type="ECO:0000256" key="5">
    <source>
        <dbReference type="ARBA" id="ARBA00023157"/>
    </source>
</evidence>
<keyword evidence="12" id="KW-1185">Reference proteome</keyword>
<dbReference type="GO" id="GO:0007186">
    <property type="term" value="P:G protein-coupled receptor signaling pathway"/>
    <property type="evidence" value="ECO:0007669"/>
    <property type="project" value="TreeGrafter"/>
</dbReference>
<protein>
    <submittedName>
        <fullName evidence="11">Lutropin subunit beta-like</fullName>
    </submittedName>
</protein>
<dbReference type="PANTHER" id="PTHR11515:SF11">
    <property type="entry name" value="LUTROPIN SUBUNIT BETA"/>
    <property type="match status" value="1"/>
</dbReference>
<dbReference type="GO" id="GO:0005615">
    <property type="term" value="C:extracellular space"/>
    <property type="evidence" value="ECO:0007669"/>
    <property type="project" value="TreeGrafter"/>
</dbReference>
<keyword evidence="3" id="KW-0964">Secreted</keyword>
<dbReference type="InterPro" id="IPR029034">
    <property type="entry name" value="Cystine-knot_cytokine"/>
</dbReference>
<comment type="subunit">
    <text evidence="7">Heterodimer of a common alpha chain and a unique beta chain which confers biological specificity to thyrotropin, lutropin, follitropin and gonadotropin.</text>
</comment>
<proteinExistence type="inferred from homology"/>
<dbReference type="InterPro" id="IPR001545">
    <property type="entry name" value="Gonadotropin_bsu"/>
</dbReference>
<dbReference type="SMART" id="SM00068">
    <property type="entry name" value="GHB"/>
    <property type="match status" value="1"/>
</dbReference>
<keyword evidence="4 8" id="KW-0372">Hormone</keyword>
<comment type="subcellular location">
    <subcellularLocation>
        <location evidence="1 8">Secreted</location>
    </subcellularLocation>
</comment>
<evidence type="ECO:0000256" key="9">
    <source>
        <dbReference type="SAM" id="SignalP"/>
    </source>
</evidence>
<feature type="chain" id="PRO_5025628043" evidence="9">
    <location>
        <begin position="21"/>
        <end position="180"/>
    </location>
</feature>
<evidence type="ECO:0000256" key="3">
    <source>
        <dbReference type="ARBA" id="ARBA00022525"/>
    </source>
</evidence>
<gene>
    <name evidence="11" type="primary">LOC121468804</name>
</gene>
<evidence type="ECO:0000313" key="12">
    <source>
        <dbReference type="Proteomes" id="UP000007754"/>
    </source>
</evidence>
<dbReference type="Proteomes" id="UP000007754">
    <property type="component" value="Unplaced"/>
</dbReference>
<evidence type="ECO:0000256" key="8">
    <source>
        <dbReference type="RuleBase" id="RU004069"/>
    </source>
</evidence>
<evidence type="ECO:0000256" key="1">
    <source>
        <dbReference type="ARBA" id="ARBA00004613"/>
    </source>
</evidence>
<dbReference type="PROSITE" id="PS00689">
    <property type="entry name" value="GLYCO_HORMONE_BETA_2"/>
    <property type="match status" value="1"/>
</dbReference>
<evidence type="ECO:0000256" key="4">
    <source>
        <dbReference type="ARBA" id="ARBA00022702"/>
    </source>
</evidence>
<evidence type="ECO:0000256" key="7">
    <source>
        <dbReference type="ARBA" id="ARBA00038688"/>
    </source>
</evidence>
<dbReference type="FunFam" id="2.10.90.10:FF:000007">
    <property type="entry name" value="Luteinizing hormone beta subunit"/>
    <property type="match status" value="1"/>
</dbReference>
<dbReference type="InterPro" id="IPR006208">
    <property type="entry name" value="Glyco_hormone_CN"/>
</dbReference>
<accession>A0A674G6V7</accession>
<sequence>MGGVQLLLLVALVTTPVALGVRGDPPVVGLSPISGVPLVLGARGDPPVAGLSPISGVPLVLGGGPGRPPCRPVNVTVALEKDACPQCRAVTATACGGFCRTREPVYRSPLGPPRQAACTYSGVRYERWILGGCPPGTDPSVTVPVALGCRCGRCPMAAADCAVLGLGPSFCGAPGGFGGS</sequence>
<keyword evidence="6" id="KW-0325">Glycoprotein</keyword>
<dbReference type="GO" id="GO:0005179">
    <property type="term" value="F:hormone activity"/>
    <property type="evidence" value="ECO:0007669"/>
    <property type="project" value="UniProtKB-KW"/>
</dbReference>
<dbReference type="PANTHER" id="PTHR11515">
    <property type="entry name" value="GLYCOPROTEIN HORMONE BETA CHAIN"/>
    <property type="match status" value="1"/>
</dbReference>
<dbReference type="InterPro" id="IPR018245">
    <property type="entry name" value="Gonadotropin_bsu_CS"/>
</dbReference>
<dbReference type="Gene3D" id="2.10.90.10">
    <property type="entry name" value="Cystine-knot cytokines"/>
    <property type="match status" value="1"/>
</dbReference>
<reference evidence="11" key="2">
    <citation type="submission" date="2025-09" db="UniProtKB">
        <authorList>
            <consortium name="Ensembl"/>
        </authorList>
    </citation>
    <scope>IDENTIFICATION</scope>
</reference>
<dbReference type="Ensembl" id="ENSTGUT00000030198.1">
    <property type="protein sequence ID" value="ENSTGUP00000018365.1"/>
    <property type="gene ID" value="ENSTGUG00000027977.1"/>
</dbReference>
<evidence type="ECO:0000256" key="2">
    <source>
        <dbReference type="ARBA" id="ARBA00006552"/>
    </source>
</evidence>
<organism evidence="11 12">
    <name type="scientific">Taeniopygia guttata</name>
    <name type="common">Zebra finch</name>
    <name type="synonym">Poephila guttata</name>
    <dbReference type="NCBI Taxonomy" id="59729"/>
    <lineage>
        <taxon>Eukaryota</taxon>
        <taxon>Metazoa</taxon>
        <taxon>Chordata</taxon>
        <taxon>Craniata</taxon>
        <taxon>Vertebrata</taxon>
        <taxon>Euteleostomi</taxon>
        <taxon>Archelosauria</taxon>
        <taxon>Archosauria</taxon>
        <taxon>Dinosauria</taxon>
        <taxon>Saurischia</taxon>
        <taxon>Theropoda</taxon>
        <taxon>Coelurosauria</taxon>
        <taxon>Aves</taxon>
        <taxon>Neognathae</taxon>
        <taxon>Neoaves</taxon>
        <taxon>Telluraves</taxon>
        <taxon>Australaves</taxon>
        <taxon>Passeriformes</taxon>
        <taxon>Passeroidea</taxon>
        <taxon>Estrildidae</taxon>
        <taxon>Estrildinae</taxon>
        <taxon>Taeniopygia</taxon>
    </lineage>
</organism>
<feature type="domain" description="Glycoprotein hormone subunit beta" evidence="10">
    <location>
        <begin position="68"/>
        <end position="171"/>
    </location>
</feature>
<keyword evidence="5" id="KW-1015">Disulfide bond</keyword>
<dbReference type="Pfam" id="PF00007">
    <property type="entry name" value="Cys_knot"/>
    <property type="match status" value="1"/>
</dbReference>
<dbReference type="GO" id="GO:0005737">
    <property type="term" value="C:cytoplasm"/>
    <property type="evidence" value="ECO:0007669"/>
    <property type="project" value="TreeGrafter"/>
</dbReference>
<evidence type="ECO:0000259" key="10">
    <source>
        <dbReference type="Pfam" id="PF00007"/>
    </source>
</evidence>
<dbReference type="CDD" id="cd00069">
    <property type="entry name" value="GHB_like"/>
    <property type="match status" value="1"/>
</dbReference>
<dbReference type="GeneTree" id="ENSGT00940000161285"/>